<evidence type="ECO:0000256" key="2">
    <source>
        <dbReference type="ARBA" id="ARBA00013191"/>
    </source>
</evidence>
<sequence length="398" mass="42060">MSWGASLQIAATVDQAQVRPPPGEEGNWPRLSPFIRYALLAAEEALHHAQWHPRTSHDKERTGVYIGTGIGCLEEIVEAQRVMASGGGIRRVSPHFVPKILGNLATGNVSIRHGLQGPNHASITACASGAHAIGDAFRLVQYGDADVMVAGGTEACINALCLGGFSRLRALSTRYNDEPERASRPFDADRDGFVVGEGAAVLVLEEREHALARGVKPLAEIVGYGMAGDAHHITAPSPDGGGAFRAMRAALGSAKEGGGVRLWEVGHVNAHATSTPVGDVIEGQALQRLWEEHCRQDKRGAGTNARMDVSATKGATGHLLGAAGALESAFTVLALRDGVIPGTANLERPDSVAKAWDFQIVGQSPQSPHLLRPDMEYALSNSFGFGGVNVSLLFRRCT</sequence>
<dbReference type="Pfam" id="PF00109">
    <property type="entry name" value="ketoacyl-synt"/>
    <property type="match status" value="1"/>
</dbReference>
<dbReference type="GO" id="GO:0006633">
    <property type="term" value="P:fatty acid biosynthetic process"/>
    <property type="evidence" value="ECO:0007669"/>
    <property type="project" value="UniProtKB-KW"/>
</dbReference>
<dbReference type="FunFam" id="3.40.47.10:FF:000018">
    <property type="entry name" value="3-oxoacyl-[acyl-carrier-protein] synthase 2"/>
    <property type="match status" value="1"/>
</dbReference>
<evidence type="ECO:0000256" key="1">
    <source>
        <dbReference type="ARBA" id="ARBA00008467"/>
    </source>
</evidence>
<evidence type="ECO:0000256" key="3">
    <source>
        <dbReference type="ARBA" id="ARBA00022516"/>
    </source>
</evidence>
<dbReference type="EMBL" id="SDOX01000006">
    <property type="protein sequence ID" value="TFJ87359.1"/>
    <property type="molecule type" value="Genomic_DNA"/>
</dbReference>
<dbReference type="PANTHER" id="PTHR11712:SF297">
    <property type="entry name" value="3-OXOACYL-[ACYL-CARRIER-PROTEIN] SYNTHASE, MITOCHONDRIAL"/>
    <property type="match status" value="1"/>
</dbReference>
<dbReference type="GO" id="GO:0004315">
    <property type="term" value="F:3-oxoacyl-[acyl-carrier-protein] synthase activity"/>
    <property type="evidence" value="ECO:0007669"/>
    <property type="project" value="UniProtKB-EC"/>
</dbReference>
<dbReference type="EC" id="2.3.1.41" evidence="2"/>
<dbReference type="Proteomes" id="UP000355283">
    <property type="component" value="Unassembled WGS sequence"/>
</dbReference>
<dbReference type="Pfam" id="PF02801">
    <property type="entry name" value="Ketoacyl-synt_C"/>
    <property type="match status" value="1"/>
</dbReference>
<dbReference type="InterPro" id="IPR014031">
    <property type="entry name" value="Ketoacyl_synth_C"/>
</dbReference>
<dbReference type="NCBIfam" id="NF005589">
    <property type="entry name" value="PRK07314.1"/>
    <property type="match status" value="1"/>
</dbReference>
<keyword evidence="7" id="KW-0275">Fatty acid biosynthesis</keyword>
<accession>A0A4D9DFA6</accession>
<dbReference type="PROSITE" id="PS52004">
    <property type="entry name" value="KS3_2"/>
    <property type="match status" value="1"/>
</dbReference>
<dbReference type="OrthoDB" id="5334845at2759"/>
<dbReference type="InterPro" id="IPR020841">
    <property type="entry name" value="PKS_Beta-ketoAc_synthase_dom"/>
</dbReference>
<keyword evidence="13" id="KW-1185">Reference proteome</keyword>
<evidence type="ECO:0000256" key="5">
    <source>
        <dbReference type="ARBA" id="ARBA00022832"/>
    </source>
</evidence>
<dbReference type="PIRSF" id="PIRSF000447">
    <property type="entry name" value="KAS_II"/>
    <property type="match status" value="1"/>
</dbReference>
<dbReference type="CDD" id="cd00834">
    <property type="entry name" value="KAS_I_II"/>
    <property type="match status" value="1"/>
</dbReference>
<dbReference type="SUPFAM" id="SSF53901">
    <property type="entry name" value="Thiolase-like"/>
    <property type="match status" value="2"/>
</dbReference>
<dbReference type="InterPro" id="IPR014030">
    <property type="entry name" value="Ketoacyl_synth_N"/>
</dbReference>
<reference evidence="12 13" key="1">
    <citation type="submission" date="2019-01" db="EMBL/GenBank/DDBJ databases">
        <title>Nuclear Genome Assembly of the Microalgal Biofuel strain Nannochloropsis salina CCMP1776.</title>
        <authorList>
            <person name="Hovde B."/>
        </authorList>
    </citation>
    <scope>NUCLEOTIDE SEQUENCE [LARGE SCALE GENOMIC DNA]</scope>
    <source>
        <strain evidence="12 13">CCMP1776</strain>
    </source>
</reference>
<keyword evidence="3" id="KW-0444">Lipid biosynthesis</keyword>
<proteinExistence type="inferred from homology"/>
<evidence type="ECO:0000256" key="9">
    <source>
        <dbReference type="PIRSR" id="PIRSR000447-1"/>
    </source>
</evidence>
<dbReference type="AlphaFoldDB" id="A0A4D9DFA6"/>
<comment type="caution">
    <text evidence="12">The sequence shown here is derived from an EMBL/GenBank/DDBJ whole genome shotgun (WGS) entry which is preliminary data.</text>
</comment>
<dbReference type="SMART" id="SM00825">
    <property type="entry name" value="PKS_KS"/>
    <property type="match status" value="1"/>
</dbReference>
<dbReference type="InterPro" id="IPR000794">
    <property type="entry name" value="Beta-ketoacyl_synthase"/>
</dbReference>
<dbReference type="InterPro" id="IPR016039">
    <property type="entry name" value="Thiolase-like"/>
</dbReference>
<dbReference type="GO" id="GO:0005739">
    <property type="term" value="C:mitochondrion"/>
    <property type="evidence" value="ECO:0007669"/>
    <property type="project" value="TreeGrafter"/>
</dbReference>
<feature type="active site" description="For beta-ketoacyl synthase activity" evidence="9">
    <location>
        <position position="126"/>
    </location>
</feature>
<evidence type="ECO:0000256" key="10">
    <source>
        <dbReference type="RuleBase" id="RU003694"/>
    </source>
</evidence>
<keyword evidence="8" id="KW-0012">Acyltransferase</keyword>
<evidence type="ECO:0000256" key="8">
    <source>
        <dbReference type="ARBA" id="ARBA00023315"/>
    </source>
</evidence>
<dbReference type="PANTHER" id="PTHR11712">
    <property type="entry name" value="POLYKETIDE SYNTHASE-RELATED"/>
    <property type="match status" value="1"/>
</dbReference>
<feature type="domain" description="Ketosynthase family 3 (KS3)" evidence="11">
    <location>
        <begin position="1"/>
        <end position="396"/>
    </location>
</feature>
<dbReference type="Gene3D" id="3.40.47.10">
    <property type="match status" value="1"/>
</dbReference>
<organism evidence="12 13">
    <name type="scientific">Nannochloropsis salina CCMP1776</name>
    <dbReference type="NCBI Taxonomy" id="1027361"/>
    <lineage>
        <taxon>Eukaryota</taxon>
        <taxon>Sar</taxon>
        <taxon>Stramenopiles</taxon>
        <taxon>Ochrophyta</taxon>
        <taxon>Eustigmatophyceae</taxon>
        <taxon>Eustigmatales</taxon>
        <taxon>Monodopsidaceae</taxon>
        <taxon>Microchloropsis</taxon>
        <taxon>Microchloropsis salina</taxon>
    </lineage>
</organism>
<evidence type="ECO:0000313" key="13">
    <source>
        <dbReference type="Proteomes" id="UP000355283"/>
    </source>
</evidence>
<dbReference type="InterPro" id="IPR017568">
    <property type="entry name" value="3-oxoacyl-ACP_synth-2"/>
</dbReference>
<gene>
    <name evidence="12" type="ORF">NSK_001691</name>
</gene>
<evidence type="ECO:0000256" key="7">
    <source>
        <dbReference type="ARBA" id="ARBA00023160"/>
    </source>
</evidence>
<keyword evidence="5" id="KW-0276">Fatty acid metabolism</keyword>
<comment type="similarity">
    <text evidence="1 10">Belongs to the thiolase-like superfamily. Beta-ketoacyl-ACP synthases family.</text>
</comment>
<keyword evidence="6" id="KW-0443">Lipid metabolism</keyword>
<evidence type="ECO:0000256" key="6">
    <source>
        <dbReference type="ARBA" id="ARBA00023098"/>
    </source>
</evidence>
<evidence type="ECO:0000256" key="4">
    <source>
        <dbReference type="ARBA" id="ARBA00022679"/>
    </source>
</evidence>
<protein>
    <recommendedName>
        <fullName evidence="2">beta-ketoacyl-[acyl-carrier-protein] synthase I</fullName>
        <ecNumber evidence="2">2.3.1.41</ecNumber>
    </recommendedName>
</protein>
<name>A0A4D9DFA6_9STRA</name>
<keyword evidence="4 10" id="KW-0808">Transferase</keyword>
<evidence type="ECO:0000313" key="12">
    <source>
        <dbReference type="EMBL" id="TFJ87359.1"/>
    </source>
</evidence>
<evidence type="ECO:0000259" key="11">
    <source>
        <dbReference type="PROSITE" id="PS52004"/>
    </source>
</evidence>